<proteinExistence type="predicted"/>
<dbReference type="RefSeq" id="XP_004647459.1">
    <property type="nucleotide sequence ID" value="XM_004647402.2"/>
</dbReference>
<feature type="compositionally biased region" description="Polar residues" evidence="1">
    <location>
        <begin position="76"/>
        <end position="90"/>
    </location>
</feature>
<dbReference type="AlphaFoldDB" id="A0A6P3FXB6"/>
<keyword evidence="2" id="KW-1185">Reference proteome</keyword>
<dbReference type="OrthoDB" id="10050218at2759"/>
<dbReference type="InParanoid" id="A0A6P3FXB6"/>
<organism evidence="2 3">
    <name type="scientific">Octodon degus</name>
    <name type="common">Degu</name>
    <name type="synonym">Sciurus degus</name>
    <dbReference type="NCBI Taxonomy" id="10160"/>
    <lineage>
        <taxon>Eukaryota</taxon>
        <taxon>Metazoa</taxon>
        <taxon>Chordata</taxon>
        <taxon>Craniata</taxon>
        <taxon>Vertebrata</taxon>
        <taxon>Euteleostomi</taxon>
        <taxon>Mammalia</taxon>
        <taxon>Eutheria</taxon>
        <taxon>Euarchontoglires</taxon>
        <taxon>Glires</taxon>
        <taxon>Rodentia</taxon>
        <taxon>Hystricomorpha</taxon>
        <taxon>Octodontidae</taxon>
        <taxon>Octodon</taxon>
    </lineage>
</organism>
<protein>
    <submittedName>
        <fullName evidence="3">HAUS augmin-like complex subunit 8 isoform X1</fullName>
    </submittedName>
</protein>
<accession>A0A6P3FXB6</accession>
<dbReference type="Proteomes" id="UP000515203">
    <property type="component" value="Unplaced"/>
</dbReference>
<feature type="region of interest" description="Disordered" evidence="1">
    <location>
        <begin position="1"/>
        <end position="108"/>
    </location>
</feature>
<evidence type="ECO:0000256" key="1">
    <source>
        <dbReference type="SAM" id="MobiDB-lite"/>
    </source>
</evidence>
<feature type="compositionally biased region" description="Low complexity" evidence="1">
    <location>
        <begin position="1"/>
        <end position="24"/>
    </location>
</feature>
<dbReference type="GeneID" id="101578507"/>
<dbReference type="FunCoup" id="A0A6P3FXB6">
    <property type="interactions" value="674"/>
</dbReference>
<reference evidence="3" key="1">
    <citation type="submission" date="2025-08" db="UniProtKB">
        <authorList>
            <consortium name="RefSeq"/>
        </authorList>
    </citation>
    <scope>IDENTIFICATION</scope>
</reference>
<gene>
    <name evidence="3" type="primary">Haus8</name>
</gene>
<sequence length="360" mass="39071">MADSSGRGAGKSSAAGPSTPSGSRVRGKRAQGGRMVESRYLQYERKAARKAPTMDTRASGKVTDVVRRPGQLPKATDTSGAGQGDLQSTLLEGHGTAPPDLDLSAIGDRSTVGKIPQLEKTLARRPKATSFIAPQRKGPDLPEVMEMMASQTLLLTLLTVKMQNGLAGLEEKAERSLLAMGREQAQLQRKVHELRRKLLLQQKHQELVGTLDAQMEVLHPFKAVARRFQEHYRALATALDTTRHELPVYAIHLEHGGRQLLDTLQAELTTTHRLLAELGLGGSEEQGQVLALLAELRDATSQKDLELRRSFAQVLQLSAEASKEAALTSQEAWEDAQGAEAACHWYFSPDRGPVGTLGAS</sequence>
<dbReference type="CTD" id="93323"/>
<evidence type="ECO:0000313" key="3">
    <source>
        <dbReference type="RefSeq" id="XP_004647459.1"/>
    </source>
</evidence>
<name>A0A6P3FXB6_OCTDE</name>
<evidence type="ECO:0000313" key="2">
    <source>
        <dbReference type="Proteomes" id="UP000515203"/>
    </source>
</evidence>